<gene>
    <name evidence="9" type="ORF">I6U51_20095</name>
</gene>
<keyword evidence="4" id="KW-0808">Transferase</keyword>
<reference evidence="9" key="1">
    <citation type="submission" date="2020-12" db="EMBL/GenBank/DDBJ databases">
        <title>Clostridium thailandense sp. nov., a novel acetogenic bacterium isolated from peat land soil in Thailand.</title>
        <authorList>
            <person name="Chaikitkaew S."/>
            <person name="Birkeland N.K."/>
        </authorList>
    </citation>
    <scope>NUCLEOTIDE SEQUENCE</scope>
    <source>
        <strain evidence="9">DSM 17425</strain>
    </source>
</reference>
<dbReference type="GO" id="GO:0009103">
    <property type="term" value="P:lipopolysaccharide biosynthetic process"/>
    <property type="evidence" value="ECO:0007669"/>
    <property type="project" value="UniProtKB-ARBA"/>
</dbReference>
<feature type="transmembrane region" description="Helical" evidence="8">
    <location>
        <begin position="12"/>
        <end position="30"/>
    </location>
</feature>
<protein>
    <recommendedName>
        <fullName evidence="11">Glycosyltransferase RgtA/B/C/D-like domain-containing protein</fullName>
    </recommendedName>
</protein>
<evidence type="ECO:0000256" key="5">
    <source>
        <dbReference type="ARBA" id="ARBA00022692"/>
    </source>
</evidence>
<evidence type="ECO:0008006" key="11">
    <source>
        <dbReference type="Google" id="ProtNLM"/>
    </source>
</evidence>
<evidence type="ECO:0000256" key="8">
    <source>
        <dbReference type="SAM" id="Phobius"/>
    </source>
</evidence>
<dbReference type="RefSeq" id="WP_211144347.1">
    <property type="nucleotide sequence ID" value="NZ_JAEEGB010000037.1"/>
</dbReference>
<sequence length="417" mass="48276">MKSKNSKIGTYYKVVLIIGLLVSTLWVVFVDAKPFSDFQYYYNLAVNIANGLPWGDTYTSVGYPIILGGIFKLFGSSLIIAKVFNLIITFASNFCFLLILRKLDINELDRRIIFTMFVFMPNNIMYNSILATEILFTLILLIITNIYFGEIKFKYILIGILTGLNTMIKPFFIAIFFAIFIVEILKEKRVTLAFKNSFIVLIVSIIVISPWIYRNTKLVGQFTYVSNNGGIVLYINNNSQNNVGRWMAASDVENSIVKTPEYEKANMTEKNKMLGDAAKKWIKNHPKEFLTLGFKRLYNTYFVSDDILYSTYGSNLSDNTKTIIFSVTNNIRNIIFTPAILYILIYSIVILRAIVLRKTQLLDKFTLYIIVIFFMFTSVYFITEGQGRYAFPEIFIMIYCFYQFIKLALYKLKELFL</sequence>
<proteinExistence type="predicted"/>
<dbReference type="EMBL" id="JAEEGB010000037">
    <property type="protein sequence ID" value="MBI6874976.1"/>
    <property type="molecule type" value="Genomic_DNA"/>
</dbReference>
<dbReference type="AlphaFoldDB" id="A0A934I4S5"/>
<evidence type="ECO:0000256" key="6">
    <source>
        <dbReference type="ARBA" id="ARBA00022989"/>
    </source>
</evidence>
<feature type="transmembrane region" description="Helical" evidence="8">
    <location>
        <begin position="334"/>
        <end position="353"/>
    </location>
</feature>
<dbReference type="GO" id="GO:0016763">
    <property type="term" value="F:pentosyltransferase activity"/>
    <property type="evidence" value="ECO:0007669"/>
    <property type="project" value="TreeGrafter"/>
</dbReference>
<keyword evidence="3" id="KW-0328">Glycosyltransferase</keyword>
<feature type="transmembrane region" description="Helical" evidence="8">
    <location>
        <begin position="155"/>
        <end position="181"/>
    </location>
</feature>
<comment type="subcellular location">
    <subcellularLocation>
        <location evidence="1">Cell membrane</location>
        <topology evidence="1">Multi-pass membrane protein</topology>
    </subcellularLocation>
</comment>
<dbReference type="PANTHER" id="PTHR33908">
    <property type="entry name" value="MANNOSYLTRANSFERASE YKCB-RELATED"/>
    <property type="match status" value="1"/>
</dbReference>
<evidence type="ECO:0000256" key="2">
    <source>
        <dbReference type="ARBA" id="ARBA00022475"/>
    </source>
</evidence>
<evidence type="ECO:0000256" key="7">
    <source>
        <dbReference type="ARBA" id="ARBA00023136"/>
    </source>
</evidence>
<evidence type="ECO:0000256" key="3">
    <source>
        <dbReference type="ARBA" id="ARBA00022676"/>
    </source>
</evidence>
<keyword evidence="5 8" id="KW-0812">Transmembrane</keyword>
<comment type="caution">
    <text evidence="9">The sequence shown here is derived from an EMBL/GenBank/DDBJ whole genome shotgun (WGS) entry which is preliminary data.</text>
</comment>
<keyword evidence="7 8" id="KW-0472">Membrane</keyword>
<evidence type="ECO:0000313" key="10">
    <source>
        <dbReference type="Proteomes" id="UP000622687"/>
    </source>
</evidence>
<dbReference type="Proteomes" id="UP000622687">
    <property type="component" value="Unassembled WGS sequence"/>
</dbReference>
<dbReference type="PANTHER" id="PTHR33908:SF11">
    <property type="entry name" value="MEMBRANE PROTEIN"/>
    <property type="match status" value="1"/>
</dbReference>
<feature type="transmembrane region" description="Helical" evidence="8">
    <location>
        <begin position="365"/>
        <end position="383"/>
    </location>
</feature>
<name>A0A934I4S5_9CLOT</name>
<keyword evidence="10" id="KW-1185">Reference proteome</keyword>
<feature type="transmembrane region" description="Helical" evidence="8">
    <location>
        <begin position="193"/>
        <end position="213"/>
    </location>
</feature>
<evidence type="ECO:0000256" key="1">
    <source>
        <dbReference type="ARBA" id="ARBA00004651"/>
    </source>
</evidence>
<dbReference type="GO" id="GO:0005886">
    <property type="term" value="C:plasma membrane"/>
    <property type="evidence" value="ECO:0007669"/>
    <property type="project" value="UniProtKB-SubCell"/>
</dbReference>
<keyword evidence="6 8" id="KW-1133">Transmembrane helix</keyword>
<dbReference type="InterPro" id="IPR050297">
    <property type="entry name" value="LipidA_mod_glycosyltrf_83"/>
</dbReference>
<feature type="transmembrane region" description="Helical" evidence="8">
    <location>
        <begin position="124"/>
        <end position="149"/>
    </location>
</feature>
<keyword evidence="2" id="KW-1003">Cell membrane</keyword>
<feature type="transmembrane region" description="Helical" evidence="8">
    <location>
        <begin position="389"/>
        <end position="409"/>
    </location>
</feature>
<feature type="transmembrane region" description="Helical" evidence="8">
    <location>
        <begin position="79"/>
        <end position="103"/>
    </location>
</feature>
<accession>A0A934I4S5</accession>
<organism evidence="9 10">
    <name type="scientific">Clostridium aciditolerans</name>
    <dbReference type="NCBI Taxonomy" id="339861"/>
    <lineage>
        <taxon>Bacteria</taxon>
        <taxon>Bacillati</taxon>
        <taxon>Bacillota</taxon>
        <taxon>Clostridia</taxon>
        <taxon>Eubacteriales</taxon>
        <taxon>Clostridiaceae</taxon>
        <taxon>Clostridium</taxon>
    </lineage>
</organism>
<evidence type="ECO:0000256" key="4">
    <source>
        <dbReference type="ARBA" id="ARBA00022679"/>
    </source>
</evidence>
<evidence type="ECO:0000313" key="9">
    <source>
        <dbReference type="EMBL" id="MBI6874976.1"/>
    </source>
</evidence>